<protein>
    <submittedName>
        <fullName evidence="5">Patatin-like phospholipase</fullName>
    </submittedName>
</protein>
<accession>A8GP79</accession>
<dbReference type="PROSITE" id="PS51635">
    <property type="entry name" value="PNPLA"/>
    <property type="match status" value="1"/>
</dbReference>
<dbReference type="PANTHER" id="PTHR32176:SF92">
    <property type="entry name" value="XYLOSE ISOMERASE"/>
    <property type="match status" value="1"/>
</dbReference>
<sequence>MAAKIDNAKTNRVLALSGGGIKGISELVVLMAIEERTGKSISELFHIISGTSVGGLIAALLTIPKEPGSNEPKYSAREALEIFKSSASDIFPNTFLGSVKQLFTHKYSQKPLKELLTKYLGDNRMDDTTSRLVIPVNDLTTNGGELEIFDSFHGYSPHVRVKDVLLATTAAPTYFKPIMDRAAVQGYNYASGTPYAYADGGLDANRPAHTVLKLLKKGYLHKGQDHIREEKTLTREEQKEILDRTMVCAFNFSNDIAPTSSIPKIGFDGIIGWLVKGKLVSRLMNNMENSSTIEVQNDLCAEDEFFEISLPITQETESLDNATPKNIAKLEEIGHKYVAENSEQIQRLCDTLMDNLNKEQAANQDVDLIDEGFEEEEEEEENIENNNEAVDARVAQSLDSKDIKDIEHAKEELLAGIKEFCNPVIEKNPEAKADIENFLCEMKNWTLEEIENCIANFKEAILRCQAKQNSLDISSSCSMEALKEERDLEGIDDEVLNHEILA</sequence>
<dbReference type="GO" id="GO:0004620">
    <property type="term" value="F:phospholipase activity"/>
    <property type="evidence" value="ECO:0007669"/>
    <property type="project" value="TreeGrafter"/>
</dbReference>
<evidence type="ECO:0000256" key="3">
    <source>
        <dbReference type="PROSITE-ProRule" id="PRU01161"/>
    </source>
</evidence>
<feature type="active site" description="Nucleophile" evidence="3">
    <location>
        <position position="52"/>
    </location>
</feature>
<proteinExistence type="inferred from homology"/>
<dbReference type="eggNOG" id="COG3621">
    <property type="taxonomic scope" value="Bacteria"/>
</dbReference>
<dbReference type="GO" id="GO:0016042">
    <property type="term" value="P:lipid catabolic process"/>
    <property type="evidence" value="ECO:0007669"/>
    <property type="project" value="UniProtKB-UniRule"/>
</dbReference>
<evidence type="ECO:0000313" key="6">
    <source>
        <dbReference type="Proteomes" id="UP000006830"/>
    </source>
</evidence>
<evidence type="ECO:0000256" key="1">
    <source>
        <dbReference type="ARBA" id="ARBA00010240"/>
    </source>
</evidence>
<evidence type="ECO:0000313" key="5">
    <source>
        <dbReference type="EMBL" id="ABV75204.1"/>
    </source>
</evidence>
<dbReference type="InterPro" id="IPR016035">
    <property type="entry name" value="Acyl_Trfase/lysoPLipase"/>
</dbReference>
<dbReference type="EMBL" id="CP000847">
    <property type="protein sequence ID" value="ABV75204.1"/>
    <property type="molecule type" value="Genomic_DNA"/>
</dbReference>
<dbReference type="Proteomes" id="UP000006830">
    <property type="component" value="Chromosome"/>
</dbReference>
<dbReference type="PANTHER" id="PTHR32176">
    <property type="entry name" value="XYLOSE ISOMERASE"/>
    <property type="match status" value="1"/>
</dbReference>
<evidence type="ECO:0000256" key="2">
    <source>
        <dbReference type="ARBA" id="ARBA00023098"/>
    </source>
</evidence>
<dbReference type="KEGG" id="rak:A1C_04710"/>
<dbReference type="SUPFAM" id="SSF52151">
    <property type="entry name" value="FabD/lysophospholipase-like"/>
    <property type="match status" value="1"/>
</dbReference>
<comment type="similarity">
    <text evidence="1">Belongs to the patatin family.</text>
</comment>
<dbReference type="InterPro" id="IPR002641">
    <property type="entry name" value="PNPLA_dom"/>
</dbReference>
<reference evidence="5" key="1">
    <citation type="submission" date="2007-09" db="EMBL/GenBank/DDBJ databases">
        <title>Complete Genome Sequence of Rickettsia akari.</title>
        <authorList>
            <person name="Madan A."/>
            <person name="Fahey J."/>
            <person name="Helton E."/>
            <person name="Ketteman M."/>
            <person name="Madan A."/>
            <person name="Rodrigues S."/>
            <person name="Sanchez A."/>
            <person name="Whiting M."/>
            <person name="Dasch G."/>
            <person name="Eremeeva M."/>
        </authorList>
    </citation>
    <scope>NUCLEOTIDE SEQUENCE</scope>
    <source>
        <strain evidence="5">Hartford</strain>
    </source>
</reference>
<feature type="short sequence motif" description="GXGXXG" evidence="3">
    <location>
        <begin position="18"/>
        <end position="23"/>
    </location>
</feature>
<evidence type="ECO:0000259" key="4">
    <source>
        <dbReference type="PROSITE" id="PS51635"/>
    </source>
</evidence>
<keyword evidence="3" id="KW-0378">Hydrolase</keyword>
<gene>
    <name evidence="5" type="ordered locus">A1C_04710</name>
</gene>
<organism evidence="5 6">
    <name type="scientific">Rickettsia akari (strain Hartford)</name>
    <dbReference type="NCBI Taxonomy" id="293614"/>
    <lineage>
        <taxon>Bacteria</taxon>
        <taxon>Pseudomonadati</taxon>
        <taxon>Pseudomonadota</taxon>
        <taxon>Alphaproteobacteria</taxon>
        <taxon>Rickettsiales</taxon>
        <taxon>Rickettsiaceae</taxon>
        <taxon>Rickettsieae</taxon>
        <taxon>Rickettsia</taxon>
        <taxon>spotted fever group</taxon>
    </lineage>
</organism>
<feature type="short sequence motif" description="DGA/G" evidence="3">
    <location>
        <begin position="199"/>
        <end position="201"/>
    </location>
</feature>
<dbReference type="GO" id="GO:0047372">
    <property type="term" value="F:monoacylglycerol lipase activity"/>
    <property type="evidence" value="ECO:0007669"/>
    <property type="project" value="TreeGrafter"/>
</dbReference>
<name>A8GP79_RICAH</name>
<feature type="short sequence motif" description="GXSXG" evidence="3">
    <location>
        <begin position="50"/>
        <end position="54"/>
    </location>
</feature>
<dbReference type="Gene3D" id="3.40.1090.10">
    <property type="entry name" value="Cytosolic phospholipase A2 catalytic domain"/>
    <property type="match status" value="1"/>
</dbReference>
<feature type="active site" description="Proton acceptor" evidence="3">
    <location>
        <position position="199"/>
    </location>
</feature>
<feature type="domain" description="PNPLA" evidence="4">
    <location>
        <begin position="14"/>
        <end position="212"/>
    </location>
</feature>
<dbReference type="AlphaFoldDB" id="A8GP79"/>
<dbReference type="RefSeq" id="WP_012149834.1">
    <property type="nucleotide sequence ID" value="NC_009881.1"/>
</dbReference>
<dbReference type="STRING" id="293614.A1C_04710"/>
<keyword evidence="2 3" id="KW-0443">Lipid metabolism</keyword>
<dbReference type="HOGENOM" id="CLU_023101_0_0_5"/>
<keyword evidence="6" id="KW-1185">Reference proteome</keyword>
<dbReference type="Pfam" id="PF01734">
    <property type="entry name" value="Patatin"/>
    <property type="match status" value="1"/>
</dbReference>
<keyword evidence="3" id="KW-0442">Lipid degradation</keyword>